<evidence type="ECO:0000313" key="3">
    <source>
        <dbReference type="Proteomes" id="UP000075714"/>
    </source>
</evidence>
<dbReference type="OrthoDB" id="541121at2759"/>
<dbReference type="AlphaFoldDB" id="A0A150GQ63"/>
<feature type="region of interest" description="Disordered" evidence="1">
    <location>
        <begin position="90"/>
        <end position="111"/>
    </location>
</feature>
<accession>A0A150GQ63</accession>
<dbReference type="EMBL" id="LSYV01000012">
    <property type="protein sequence ID" value="KXZ51955.1"/>
    <property type="molecule type" value="Genomic_DNA"/>
</dbReference>
<reference evidence="3" key="1">
    <citation type="journal article" date="2016" name="Nat. Commun.">
        <title>The Gonium pectorale genome demonstrates co-option of cell cycle regulation during the evolution of multicellularity.</title>
        <authorList>
            <person name="Hanschen E.R."/>
            <person name="Marriage T.N."/>
            <person name="Ferris P.J."/>
            <person name="Hamaji T."/>
            <person name="Toyoda A."/>
            <person name="Fujiyama A."/>
            <person name="Neme R."/>
            <person name="Noguchi H."/>
            <person name="Minakuchi Y."/>
            <person name="Suzuki M."/>
            <person name="Kawai-Toyooka H."/>
            <person name="Smith D.R."/>
            <person name="Sparks H."/>
            <person name="Anderson J."/>
            <person name="Bakaric R."/>
            <person name="Luria V."/>
            <person name="Karger A."/>
            <person name="Kirschner M.W."/>
            <person name="Durand P.M."/>
            <person name="Michod R.E."/>
            <person name="Nozaki H."/>
            <person name="Olson B.J."/>
        </authorList>
    </citation>
    <scope>NUCLEOTIDE SEQUENCE [LARGE SCALE GENOMIC DNA]</scope>
    <source>
        <strain evidence="3">NIES-2863</strain>
    </source>
</reference>
<name>A0A150GQ63_GONPE</name>
<evidence type="ECO:0000256" key="1">
    <source>
        <dbReference type="SAM" id="MobiDB-lite"/>
    </source>
</evidence>
<comment type="caution">
    <text evidence="2">The sequence shown here is derived from an EMBL/GenBank/DDBJ whole genome shotgun (WGS) entry which is preliminary data.</text>
</comment>
<protein>
    <submittedName>
        <fullName evidence="2">Uncharacterized protein</fullName>
    </submittedName>
</protein>
<gene>
    <name evidence="2" type="ORF">GPECTOR_11g79</name>
</gene>
<dbReference type="Proteomes" id="UP000075714">
    <property type="component" value="Unassembled WGS sequence"/>
</dbReference>
<proteinExistence type="predicted"/>
<keyword evidence="3" id="KW-1185">Reference proteome</keyword>
<evidence type="ECO:0000313" key="2">
    <source>
        <dbReference type="EMBL" id="KXZ51955.1"/>
    </source>
</evidence>
<organism evidence="2 3">
    <name type="scientific">Gonium pectorale</name>
    <name type="common">Green alga</name>
    <dbReference type="NCBI Taxonomy" id="33097"/>
    <lineage>
        <taxon>Eukaryota</taxon>
        <taxon>Viridiplantae</taxon>
        <taxon>Chlorophyta</taxon>
        <taxon>core chlorophytes</taxon>
        <taxon>Chlorophyceae</taxon>
        <taxon>CS clade</taxon>
        <taxon>Chlamydomonadales</taxon>
        <taxon>Volvocaceae</taxon>
        <taxon>Gonium</taxon>
    </lineage>
</organism>
<sequence length="142" mass="15431">MAPRAGAGGGATDEDLDPDRLSLVARIVTADEEVLDRAEFLVVSGERAEVTLRELLYESRVRFVRQCPRYSRWWAEGAARQRGEGEGVFGLGSGLEFEEPEEAPGNGVWGAGWHEEGRDDGGLLAQDDGVGRLLNFVSEGEP</sequence>